<evidence type="ECO:0000256" key="3">
    <source>
        <dbReference type="ARBA" id="ARBA00022989"/>
    </source>
</evidence>
<keyword evidence="2 6" id="KW-0812">Transmembrane</keyword>
<feature type="compositionally biased region" description="Low complexity" evidence="5">
    <location>
        <begin position="615"/>
        <end position="632"/>
    </location>
</feature>
<sequence>MSAAPESTLSGVSASLASSLKLTSQVSARPSSALAPSASSLASQRPSSALPKASSASVPESVASPSSAAVPTGSVDRGPSAAEPSAASSGSSVVRSSPSVPASSLHSVSPARSVAPGVSSFSSAASLSAKSTPSSADFPISKGRQADIPPAVTSTEVVPSSFSSSASPRASSASPSVAASRSRAADPSAQSTGDLVSTILASIPSSMARSPGGPPSSDVPASSSAAPLSAVKQAPSESSPSSEVSSQAPPSSSAPDVKSSSAIPSPALSSSEVAKPSSSAAPASSATPASQASSTHDASSQSGAAPSSSQAQAPAALSSPAASPSSSSNASSASFSKPTANQANVQSSASATSTVTDHPETTLSKPIVVSTTDSKGHTTVTIPPVVTSLAVSTQANGSLFTVTHIEANPTGIWAIGDTSMGHGFFSHGGAVAGVFVVVGLIVAAIAGVVTFFLCKRRRRARIRHSISRPLPQPDNPFEDPRATPSPTQMRYTGSDSSHRNLLGTGLGVDRGQRNLLDEEFADAPAAPPRSQPPSVRSSSVGHGMTLAGVGAGGKSMGRPAYDAPMLFSAPNSGHATFVPGHQHRPSQGSGIIGLAITNDDVQEFSRPTPRHFKRASATPSAAPSTPSIYPATLPGGDEDISTESSSSHVPPTPSTTESPALPLAKPPRPPRRRPVGPLPPRNPMPTAEQAGKLLVHTQLAPQDAKIMGRRLYDSPTPSATTGSESGGHSPASEYPVTPASAFSAPSMYPATPAPAFSPASLYPATPATVYSPPSAYPATPENPFSDYNRLMAEAPPSPATKLRENFYTRRKLVSTHLRKPSLEWKH</sequence>
<feature type="region of interest" description="Disordered" evidence="5">
    <location>
        <begin position="25"/>
        <end position="379"/>
    </location>
</feature>
<feature type="region of interest" description="Disordered" evidence="5">
    <location>
        <begin position="710"/>
        <end position="736"/>
    </location>
</feature>
<keyword evidence="4 6" id="KW-0472">Membrane</keyword>
<gene>
    <name evidence="7" type="ORF">PsYK624_022510</name>
</gene>
<dbReference type="Proteomes" id="UP000703269">
    <property type="component" value="Unassembled WGS sequence"/>
</dbReference>
<feature type="compositionally biased region" description="Polar residues" evidence="5">
    <location>
        <begin position="484"/>
        <end position="495"/>
    </location>
</feature>
<dbReference type="PANTHER" id="PTHR15549">
    <property type="entry name" value="PAIRED IMMUNOGLOBULIN-LIKE TYPE 2 RECEPTOR"/>
    <property type="match status" value="1"/>
</dbReference>
<name>A0A9P3L8K1_9APHY</name>
<feature type="region of interest" description="Disordered" evidence="5">
    <location>
        <begin position="604"/>
        <end position="687"/>
    </location>
</feature>
<evidence type="ECO:0000313" key="8">
    <source>
        <dbReference type="Proteomes" id="UP000703269"/>
    </source>
</evidence>
<reference evidence="7 8" key="1">
    <citation type="submission" date="2021-08" db="EMBL/GenBank/DDBJ databases">
        <title>Draft Genome Sequence of Phanerochaete sordida strain YK-624.</title>
        <authorList>
            <person name="Mori T."/>
            <person name="Dohra H."/>
            <person name="Suzuki T."/>
            <person name="Kawagishi H."/>
            <person name="Hirai H."/>
        </authorList>
    </citation>
    <scope>NUCLEOTIDE SEQUENCE [LARGE SCALE GENOMIC DNA]</scope>
    <source>
        <strain evidence="7 8">YK-624</strain>
    </source>
</reference>
<feature type="compositionally biased region" description="Polar residues" evidence="5">
    <location>
        <begin position="192"/>
        <end position="208"/>
    </location>
</feature>
<feature type="region of interest" description="Disordered" evidence="5">
    <location>
        <begin position="464"/>
        <end position="508"/>
    </location>
</feature>
<accession>A0A9P3L8K1</accession>
<feature type="compositionally biased region" description="Low complexity" evidence="5">
    <location>
        <begin position="157"/>
        <end position="191"/>
    </location>
</feature>
<evidence type="ECO:0000256" key="6">
    <source>
        <dbReference type="SAM" id="Phobius"/>
    </source>
</evidence>
<organism evidence="7 8">
    <name type="scientific">Phanerochaete sordida</name>
    <dbReference type="NCBI Taxonomy" id="48140"/>
    <lineage>
        <taxon>Eukaryota</taxon>
        <taxon>Fungi</taxon>
        <taxon>Dikarya</taxon>
        <taxon>Basidiomycota</taxon>
        <taxon>Agaricomycotina</taxon>
        <taxon>Agaricomycetes</taxon>
        <taxon>Polyporales</taxon>
        <taxon>Phanerochaetaceae</taxon>
        <taxon>Phanerochaete</taxon>
    </lineage>
</organism>
<feature type="compositionally biased region" description="Low complexity" evidence="5">
    <location>
        <begin position="642"/>
        <end position="663"/>
    </location>
</feature>
<dbReference type="PANTHER" id="PTHR15549:SF26">
    <property type="entry name" value="AXIAL BUDDING PATTERN PROTEIN 2-RELATED"/>
    <property type="match status" value="1"/>
</dbReference>
<feature type="compositionally biased region" description="Low complexity" evidence="5">
    <location>
        <begin position="215"/>
        <end position="356"/>
    </location>
</feature>
<feature type="compositionally biased region" description="Low complexity" evidence="5">
    <location>
        <begin position="79"/>
        <end position="136"/>
    </location>
</feature>
<dbReference type="AlphaFoldDB" id="A0A9P3L8K1"/>
<feature type="compositionally biased region" description="Polar residues" evidence="5">
    <location>
        <begin position="361"/>
        <end position="379"/>
    </location>
</feature>
<evidence type="ECO:0000256" key="5">
    <source>
        <dbReference type="SAM" id="MobiDB-lite"/>
    </source>
</evidence>
<comment type="subcellular location">
    <subcellularLocation>
        <location evidence="1">Membrane</location>
        <topology evidence="1">Single-pass membrane protein</topology>
    </subcellularLocation>
</comment>
<keyword evidence="8" id="KW-1185">Reference proteome</keyword>
<evidence type="ECO:0000256" key="2">
    <source>
        <dbReference type="ARBA" id="ARBA00022692"/>
    </source>
</evidence>
<protein>
    <submittedName>
        <fullName evidence="7">Uncharacterized protein</fullName>
    </submittedName>
</protein>
<feature type="compositionally biased region" description="Low complexity" evidence="5">
    <location>
        <begin position="25"/>
        <end position="71"/>
    </location>
</feature>
<dbReference type="GO" id="GO:0071944">
    <property type="term" value="C:cell periphery"/>
    <property type="evidence" value="ECO:0007669"/>
    <property type="project" value="UniProtKB-ARBA"/>
</dbReference>
<dbReference type="InterPro" id="IPR051694">
    <property type="entry name" value="Immunoregulatory_rcpt-like"/>
</dbReference>
<dbReference type="OrthoDB" id="3250803at2759"/>
<evidence type="ECO:0000256" key="4">
    <source>
        <dbReference type="ARBA" id="ARBA00023136"/>
    </source>
</evidence>
<feature type="transmembrane region" description="Helical" evidence="6">
    <location>
        <begin position="430"/>
        <end position="454"/>
    </location>
</feature>
<dbReference type="GO" id="GO:0016020">
    <property type="term" value="C:membrane"/>
    <property type="evidence" value="ECO:0007669"/>
    <property type="project" value="UniProtKB-SubCell"/>
</dbReference>
<comment type="caution">
    <text evidence="7">The sequence shown here is derived from an EMBL/GenBank/DDBJ whole genome shotgun (WGS) entry which is preliminary data.</text>
</comment>
<evidence type="ECO:0000313" key="7">
    <source>
        <dbReference type="EMBL" id="GJE86171.1"/>
    </source>
</evidence>
<keyword evidence="3 6" id="KW-1133">Transmembrane helix</keyword>
<proteinExistence type="predicted"/>
<feature type="region of interest" description="Disordered" evidence="5">
    <location>
        <begin position="522"/>
        <end position="543"/>
    </location>
</feature>
<dbReference type="EMBL" id="BPQB01000003">
    <property type="protein sequence ID" value="GJE86171.1"/>
    <property type="molecule type" value="Genomic_DNA"/>
</dbReference>
<evidence type="ECO:0000256" key="1">
    <source>
        <dbReference type="ARBA" id="ARBA00004167"/>
    </source>
</evidence>
<feature type="region of interest" description="Disordered" evidence="5">
    <location>
        <begin position="775"/>
        <end position="796"/>
    </location>
</feature>